<dbReference type="PANTHER" id="PTHR45463">
    <property type="entry name" value="OS09G0392200 PROTEIN"/>
    <property type="match status" value="1"/>
</dbReference>
<protein>
    <submittedName>
        <fullName evidence="3">F-box/kelch-repeat protein At1g57790-like</fullName>
    </submittedName>
</protein>
<gene>
    <name evidence="3" type="primary">LOC116195479</name>
</gene>
<dbReference type="Pfam" id="PF12937">
    <property type="entry name" value="F-box-like"/>
    <property type="match status" value="1"/>
</dbReference>
<dbReference type="AlphaFoldDB" id="A0A6P8CIS6"/>
<name>A0A6P8CIS6_PUNGR</name>
<proteinExistence type="predicted"/>
<dbReference type="Proteomes" id="UP000515151">
    <property type="component" value="Chromosome 2"/>
</dbReference>
<dbReference type="SUPFAM" id="SSF81383">
    <property type="entry name" value="F-box domain"/>
    <property type="match status" value="1"/>
</dbReference>
<dbReference type="SUPFAM" id="SSF117281">
    <property type="entry name" value="Kelch motif"/>
    <property type="match status" value="1"/>
</dbReference>
<dbReference type="PROSITE" id="PS50181">
    <property type="entry name" value="FBOX"/>
    <property type="match status" value="1"/>
</dbReference>
<evidence type="ECO:0000313" key="2">
    <source>
        <dbReference type="Proteomes" id="UP000515151"/>
    </source>
</evidence>
<dbReference type="InterPro" id="IPR015915">
    <property type="entry name" value="Kelch-typ_b-propeller"/>
</dbReference>
<dbReference type="InterPro" id="IPR036047">
    <property type="entry name" value="F-box-like_dom_sf"/>
</dbReference>
<sequence length="379" mass="44381">MAGRRRRKLKSLTETTRESKEIARKGKKVKLELQTWSDLPPELLELIFSHLTLHDNVRASVVCKRWHSVANSVRVVNQCPWIMYFPKRGHLYEFYDPSRREAYSLELPELQGSRICYTKDSWLLLYRPRIHCMFFFNPFTREELKLPRFELTYQMVAFSCAPTSPDCVVFTVKHSGPTVVAISTYQPGASEWTTVNYQNRLPFVSSTWNKLVFSNGVFYCLSITGWLGVFDPKEHTWNVLVVPPPKCPNNFFAKNQWKGKFMAEHKGEILVIYTYCSQNPNVFKLDHRNMVWEEVKTLEEVTLFASFLTSHSRTDLSGIMTNSIYFSKVRFYGKQCISYSLRSRRYYPCKQCYDCGDQAPFESIWIEPPKDLAPFFAEC</sequence>
<dbReference type="GeneID" id="116195479"/>
<accession>A0A6P8CIS6</accession>
<keyword evidence="2" id="KW-1185">Reference proteome</keyword>
<dbReference type="CDD" id="cd09917">
    <property type="entry name" value="F-box_SF"/>
    <property type="match status" value="1"/>
</dbReference>
<reference evidence="3" key="2">
    <citation type="submission" date="2025-08" db="UniProtKB">
        <authorList>
            <consortium name="RefSeq"/>
        </authorList>
    </citation>
    <scope>IDENTIFICATION</scope>
    <source>
        <tissue evidence="3">Leaf</tissue>
    </source>
</reference>
<dbReference type="SMART" id="SM00256">
    <property type="entry name" value="FBOX"/>
    <property type="match status" value="1"/>
</dbReference>
<dbReference type="InterPro" id="IPR005174">
    <property type="entry name" value="KIB1-4_b-propeller"/>
</dbReference>
<dbReference type="Pfam" id="PF03478">
    <property type="entry name" value="Beta-prop_KIB1-4"/>
    <property type="match status" value="1"/>
</dbReference>
<dbReference type="RefSeq" id="XP_031380568.1">
    <property type="nucleotide sequence ID" value="XM_031524708.1"/>
</dbReference>
<dbReference type="Gene3D" id="1.20.1280.50">
    <property type="match status" value="1"/>
</dbReference>
<dbReference type="InterPro" id="IPR001810">
    <property type="entry name" value="F-box_dom"/>
</dbReference>
<feature type="domain" description="F-box" evidence="1">
    <location>
        <begin position="33"/>
        <end position="79"/>
    </location>
</feature>
<organism evidence="2 3">
    <name type="scientific">Punica granatum</name>
    <name type="common">Pomegranate</name>
    <dbReference type="NCBI Taxonomy" id="22663"/>
    <lineage>
        <taxon>Eukaryota</taxon>
        <taxon>Viridiplantae</taxon>
        <taxon>Streptophyta</taxon>
        <taxon>Embryophyta</taxon>
        <taxon>Tracheophyta</taxon>
        <taxon>Spermatophyta</taxon>
        <taxon>Magnoliopsida</taxon>
        <taxon>eudicotyledons</taxon>
        <taxon>Gunneridae</taxon>
        <taxon>Pentapetalae</taxon>
        <taxon>rosids</taxon>
        <taxon>malvids</taxon>
        <taxon>Myrtales</taxon>
        <taxon>Lythraceae</taxon>
        <taxon>Punica</taxon>
    </lineage>
</organism>
<evidence type="ECO:0000259" key="1">
    <source>
        <dbReference type="PROSITE" id="PS50181"/>
    </source>
</evidence>
<reference evidence="2" key="1">
    <citation type="journal article" date="2020" name="Plant Biotechnol. J.">
        <title>The pomegranate (Punica granatum L.) draft genome dissects genetic divergence between soft- and hard-seeded cultivars.</title>
        <authorList>
            <person name="Luo X."/>
            <person name="Li H."/>
            <person name="Wu Z."/>
            <person name="Yao W."/>
            <person name="Zhao P."/>
            <person name="Cao D."/>
            <person name="Yu H."/>
            <person name="Li K."/>
            <person name="Poudel K."/>
            <person name="Zhao D."/>
            <person name="Zhang F."/>
            <person name="Xia X."/>
            <person name="Chen L."/>
            <person name="Wang Q."/>
            <person name="Jing D."/>
            <person name="Cao S."/>
        </authorList>
    </citation>
    <scope>NUCLEOTIDE SEQUENCE [LARGE SCALE GENOMIC DNA]</scope>
    <source>
        <strain evidence="2">cv. Tunisia</strain>
    </source>
</reference>
<dbReference type="OrthoDB" id="1863935at2759"/>
<dbReference type="PANTHER" id="PTHR45463:SF4">
    <property type="entry name" value="REGULATION PROTEIN, PUTATIVE-RELATED"/>
    <property type="match status" value="1"/>
</dbReference>
<evidence type="ECO:0000313" key="3">
    <source>
        <dbReference type="RefSeq" id="XP_031380568.1"/>
    </source>
</evidence>